<dbReference type="CDD" id="cd03257">
    <property type="entry name" value="ABC_NikE_OppD_transporters"/>
    <property type="match status" value="1"/>
</dbReference>
<name>A0ABN3B7N8_9MICO</name>
<dbReference type="Pfam" id="PF00005">
    <property type="entry name" value="ABC_tran"/>
    <property type="match status" value="1"/>
</dbReference>
<dbReference type="EMBL" id="BAAAOP010000011">
    <property type="protein sequence ID" value="GAA2189393.1"/>
    <property type="molecule type" value="Genomic_DNA"/>
</dbReference>
<keyword evidence="3" id="KW-0547">Nucleotide-binding</keyword>
<dbReference type="RefSeq" id="WP_346058362.1">
    <property type="nucleotide sequence ID" value="NZ_BAAAOP010000011.1"/>
</dbReference>
<evidence type="ECO:0000256" key="4">
    <source>
        <dbReference type="ARBA" id="ARBA00022840"/>
    </source>
</evidence>
<dbReference type="InterPro" id="IPR017871">
    <property type="entry name" value="ABC_transporter-like_CS"/>
</dbReference>
<accession>A0ABN3B7N8</accession>
<comment type="similarity">
    <text evidence="1">Belongs to the ABC transporter superfamily.</text>
</comment>
<keyword evidence="4 6" id="KW-0067">ATP-binding</keyword>
<dbReference type="PANTHER" id="PTHR43776">
    <property type="entry name" value="TRANSPORT ATP-BINDING PROTEIN"/>
    <property type="match status" value="1"/>
</dbReference>
<evidence type="ECO:0000256" key="3">
    <source>
        <dbReference type="ARBA" id="ARBA00022741"/>
    </source>
</evidence>
<keyword evidence="7" id="KW-1185">Reference proteome</keyword>
<feature type="domain" description="ABC transporter" evidence="5">
    <location>
        <begin position="19"/>
        <end position="265"/>
    </location>
</feature>
<evidence type="ECO:0000313" key="7">
    <source>
        <dbReference type="Proteomes" id="UP001501084"/>
    </source>
</evidence>
<reference evidence="6 7" key="1">
    <citation type="journal article" date="2019" name="Int. J. Syst. Evol. Microbiol.">
        <title>The Global Catalogue of Microorganisms (GCM) 10K type strain sequencing project: providing services to taxonomists for standard genome sequencing and annotation.</title>
        <authorList>
            <consortium name="The Broad Institute Genomics Platform"/>
            <consortium name="The Broad Institute Genome Sequencing Center for Infectious Disease"/>
            <person name="Wu L."/>
            <person name="Ma J."/>
        </authorList>
    </citation>
    <scope>NUCLEOTIDE SEQUENCE [LARGE SCALE GENOMIC DNA]</scope>
    <source>
        <strain evidence="6 7">JCM 14919</strain>
    </source>
</reference>
<dbReference type="PROSITE" id="PS50893">
    <property type="entry name" value="ABC_TRANSPORTER_2"/>
    <property type="match status" value="1"/>
</dbReference>
<dbReference type="SMART" id="SM00382">
    <property type="entry name" value="AAA"/>
    <property type="match status" value="1"/>
</dbReference>
<dbReference type="InterPro" id="IPR003439">
    <property type="entry name" value="ABC_transporter-like_ATP-bd"/>
</dbReference>
<evidence type="ECO:0000256" key="1">
    <source>
        <dbReference type="ARBA" id="ARBA00005417"/>
    </source>
</evidence>
<evidence type="ECO:0000259" key="5">
    <source>
        <dbReference type="PROSITE" id="PS50893"/>
    </source>
</evidence>
<dbReference type="InterPro" id="IPR027417">
    <property type="entry name" value="P-loop_NTPase"/>
</dbReference>
<gene>
    <name evidence="6" type="ORF">GCM10009786_22340</name>
</gene>
<dbReference type="Proteomes" id="UP001501084">
    <property type="component" value="Unassembled WGS sequence"/>
</dbReference>
<dbReference type="InterPro" id="IPR050319">
    <property type="entry name" value="ABC_transp_ATP-bind"/>
</dbReference>
<proteinExistence type="inferred from homology"/>
<comment type="caution">
    <text evidence="6">The sequence shown here is derived from an EMBL/GenBank/DDBJ whole genome shotgun (WGS) entry which is preliminary data.</text>
</comment>
<dbReference type="PROSITE" id="PS00211">
    <property type="entry name" value="ABC_TRANSPORTER_1"/>
    <property type="match status" value="1"/>
</dbReference>
<keyword evidence="2" id="KW-0813">Transport</keyword>
<dbReference type="PANTHER" id="PTHR43776:SF7">
    <property type="entry name" value="D,D-DIPEPTIDE TRANSPORT ATP-BINDING PROTEIN DDPF-RELATED"/>
    <property type="match status" value="1"/>
</dbReference>
<evidence type="ECO:0000256" key="2">
    <source>
        <dbReference type="ARBA" id="ARBA00022448"/>
    </source>
</evidence>
<dbReference type="Gene3D" id="3.40.50.300">
    <property type="entry name" value="P-loop containing nucleotide triphosphate hydrolases"/>
    <property type="match status" value="1"/>
</dbReference>
<dbReference type="InterPro" id="IPR003593">
    <property type="entry name" value="AAA+_ATPase"/>
</dbReference>
<organism evidence="6 7">
    <name type="scientific">Leucobacter alluvii</name>
    <dbReference type="NCBI Taxonomy" id="340321"/>
    <lineage>
        <taxon>Bacteria</taxon>
        <taxon>Bacillati</taxon>
        <taxon>Actinomycetota</taxon>
        <taxon>Actinomycetes</taxon>
        <taxon>Micrococcales</taxon>
        <taxon>Microbacteriaceae</taxon>
        <taxon>Leucobacter</taxon>
    </lineage>
</organism>
<protein>
    <submittedName>
        <fullName evidence="6">ATP-binding cassette domain-containing protein</fullName>
    </submittedName>
</protein>
<sequence>MTETSPAQSATRGDAAPIIEVEHLERTFHLSRTARVTALDDVSCALRAGTCLAVVGESGSGKSTLARVIVGLETADAGEVRIAGTPVRPTTSRRALHERAKLVQMVFQDPQGSLNRSLPVAATINEMLQAHRPDLDRAGRRARLLELFAEVGLTERHADAKPEALSGGQKQRVAIARALAAEPEVLVLDEAVSALDVSVQAQVLDLLKRLRSEHGLSYLFITHDLSVVRDIADDVVVMRTGRIIERGTVSDILDRPTDPYTRLLLASAPRPGWKPRRGLRDALIGGADRTP</sequence>
<evidence type="ECO:0000313" key="6">
    <source>
        <dbReference type="EMBL" id="GAA2189393.1"/>
    </source>
</evidence>
<dbReference type="SUPFAM" id="SSF52540">
    <property type="entry name" value="P-loop containing nucleoside triphosphate hydrolases"/>
    <property type="match status" value="1"/>
</dbReference>
<dbReference type="GO" id="GO:0005524">
    <property type="term" value="F:ATP binding"/>
    <property type="evidence" value="ECO:0007669"/>
    <property type="project" value="UniProtKB-KW"/>
</dbReference>